<dbReference type="InterPro" id="IPR045090">
    <property type="entry name" value="Pept_M3A_M3B"/>
</dbReference>
<dbReference type="EMBL" id="KV454433">
    <property type="protein sequence ID" value="ODQ79008.1"/>
    <property type="molecule type" value="Genomic_DNA"/>
</dbReference>
<keyword evidence="12" id="KW-0496">Mitochondrion</keyword>
<keyword evidence="9 13" id="KW-0862">Zinc</keyword>
<evidence type="ECO:0000256" key="13">
    <source>
        <dbReference type="RuleBase" id="RU003435"/>
    </source>
</evidence>
<evidence type="ECO:0000256" key="9">
    <source>
        <dbReference type="ARBA" id="ARBA00022833"/>
    </source>
</evidence>
<dbReference type="GO" id="GO:0046872">
    <property type="term" value="F:metal ion binding"/>
    <property type="evidence" value="ECO:0007669"/>
    <property type="project" value="UniProtKB-UniRule"/>
</dbReference>
<dbReference type="CDD" id="cd06457">
    <property type="entry name" value="M3A_MIP"/>
    <property type="match status" value="1"/>
</dbReference>
<evidence type="ECO:0000256" key="7">
    <source>
        <dbReference type="ARBA" id="ARBA00022723"/>
    </source>
</evidence>
<name>A0A1E3QMZ8_9ASCO</name>
<evidence type="ECO:0000313" key="15">
    <source>
        <dbReference type="EMBL" id="ODQ79008.1"/>
    </source>
</evidence>
<dbReference type="GO" id="GO:0050821">
    <property type="term" value="P:protein stabilization"/>
    <property type="evidence" value="ECO:0007669"/>
    <property type="project" value="EnsemblFungi"/>
</dbReference>
<dbReference type="EC" id="3.4.24.59" evidence="4"/>
<sequence>MLRKVCDDPAFYLTVATSEAPLASFFSKFTAPVTSTGLFNNPYLTNPGGLHTFAVNSLEQAKALVADITARGAQAAEMDAHARDTHDITRKLDQLSDVLCRVLDLCGYVRELHPSHAFRRQAQLAHEMLYEYMNELNTNEDIYLALKYAMETPANLARWSSEDVAVGQILMNDFENSGLHMASGAGNTREGFVSLTQEIAVLGQTFQQGVGRLALGHVALTPEEADRVPRAHTMLGLARAQGKSKRRVALQGTLPYQLLRSCPEESVRRKIWIAIHSPAEQQEQLLEALLVDRALLARLMGSNSYAEYNLKLKMARTPEQVMEFLTAVMDVQRPKLDAELATLRAIKMQGTCADADVMPWDLTYLKTQLAIQKPSKQTESHLDYFSVGTVLRGISELFQSIYGIHFRSVPVLSGESWHQDVRKIEIVCEEEGVIGIMYLDLFLRPDKNGHPAHYNIVCARKVFADEFADANTSNGNFSPAGVEEVFQLPVIALVCDFAKNDPDHTTSLLHQHQVETLFHEFGHAIHSMLGRTIYHSISGTRTPSDFVEVPLILMESFARDPRVLARMGRHYETGQPISEQAVRLMVDHGATFPALELFSTLKLAAVDMALHGEEVLRAGRPRAGFAARIAHRVERDFGVLADTYSNGQAQCSHLNSYGANYYSYVLGKLTAQRIWDKWFVTDPYARSGGTAFRAGVLKWGGGRDPWRMLADVLEIEALAKGDKQAMRILAGDK</sequence>
<evidence type="ECO:0000256" key="1">
    <source>
        <dbReference type="ARBA" id="ARBA00000436"/>
    </source>
</evidence>
<dbReference type="GO" id="GO:0006518">
    <property type="term" value="P:peptide metabolic process"/>
    <property type="evidence" value="ECO:0007669"/>
    <property type="project" value="TreeGrafter"/>
</dbReference>
<reference evidence="16" key="1">
    <citation type="submission" date="2016-05" db="EMBL/GenBank/DDBJ databases">
        <title>Comparative genomics of biotechnologically important yeasts.</title>
        <authorList>
            <consortium name="DOE Joint Genome Institute"/>
            <person name="Riley R."/>
            <person name="Haridas S."/>
            <person name="Wolfe K.H."/>
            <person name="Lopes M.R."/>
            <person name="Hittinger C.T."/>
            <person name="Goker M."/>
            <person name="Salamov A."/>
            <person name="Wisecaver J."/>
            <person name="Long T.M."/>
            <person name="Aerts A.L."/>
            <person name="Barry K."/>
            <person name="Choi C."/>
            <person name="Clum A."/>
            <person name="Coughlan A.Y."/>
            <person name="Deshpande S."/>
            <person name="Douglass A.P."/>
            <person name="Hanson S.J."/>
            <person name="Klenk H.-P."/>
            <person name="Labutti K."/>
            <person name="Lapidus A."/>
            <person name="Lindquist E."/>
            <person name="Lipzen A."/>
            <person name="Meier-Kolthoff J.P."/>
            <person name="Ohm R.A."/>
            <person name="Otillar R.P."/>
            <person name="Pangilinan J."/>
            <person name="Peng Y."/>
            <person name="Rokas A."/>
            <person name="Rosa C.A."/>
            <person name="Scheuner C."/>
            <person name="Sibirny A.A."/>
            <person name="Slot J.C."/>
            <person name="Stielow J.B."/>
            <person name="Sun H."/>
            <person name="Kurtzman C.P."/>
            <person name="Blackwell M."/>
            <person name="Grigoriev I.V."/>
            <person name="Jeffries T.W."/>
        </authorList>
    </citation>
    <scope>NUCLEOTIDE SEQUENCE [LARGE SCALE GENOMIC DNA]</scope>
    <source>
        <strain evidence="16">NRRL Y-12698</strain>
    </source>
</reference>
<dbReference type="Proteomes" id="UP000094336">
    <property type="component" value="Unassembled WGS sequence"/>
</dbReference>
<accession>A0A1E3QMZ8</accession>
<keyword evidence="6 13" id="KW-0645">Protease</keyword>
<gene>
    <name evidence="15" type="ORF">BABINDRAFT_63599</name>
</gene>
<dbReference type="InterPro" id="IPR024077">
    <property type="entry name" value="Neurolysin/TOP_dom2"/>
</dbReference>
<organism evidence="15 16">
    <name type="scientific">Babjeviella inositovora NRRL Y-12698</name>
    <dbReference type="NCBI Taxonomy" id="984486"/>
    <lineage>
        <taxon>Eukaryota</taxon>
        <taxon>Fungi</taxon>
        <taxon>Dikarya</taxon>
        <taxon>Ascomycota</taxon>
        <taxon>Saccharomycotina</taxon>
        <taxon>Pichiomycetes</taxon>
        <taxon>Serinales incertae sedis</taxon>
        <taxon>Babjeviella</taxon>
    </lineage>
</organism>
<protein>
    <recommendedName>
        <fullName evidence="5">Mitochondrial intermediate peptidase</fullName>
        <ecNumber evidence="4">3.4.24.59</ecNumber>
    </recommendedName>
</protein>
<dbReference type="InterPro" id="IPR024079">
    <property type="entry name" value="MetalloPept_cat_dom_sf"/>
</dbReference>
<dbReference type="GO" id="GO:0005759">
    <property type="term" value="C:mitochondrial matrix"/>
    <property type="evidence" value="ECO:0007669"/>
    <property type="project" value="UniProtKB-SubCell"/>
</dbReference>
<feature type="domain" description="Peptidase M3A/M3B catalytic" evidence="14">
    <location>
        <begin position="259"/>
        <end position="727"/>
    </location>
</feature>
<dbReference type="STRING" id="984486.A0A1E3QMZ8"/>
<evidence type="ECO:0000256" key="11">
    <source>
        <dbReference type="ARBA" id="ARBA00023049"/>
    </source>
</evidence>
<keyword evidence="10" id="KW-0809">Transit peptide</keyword>
<comment type="cofactor">
    <cofactor evidence="13">
        <name>Zn(2+)</name>
        <dbReference type="ChEBI" id="CHEBI:29105"/>
    </cofactor>
    <text evidence="13">Binds 1 zinc ion.</text>
</comment>
<comment type="subcellular location">
    <subcellularLocation>
        <location evidence="2">Mitochondrion matrix</location>
    </subcellularLocation>
</comment>
<evidence type="ECO:0000259" key="14">
    <source>
        <dbReference type="Pfam" id="PF01432"/>
    </source>
</evidence>
<dbReference type="SUPFAM" id="SSF55486">
    <property type="entry name" value="Metalloproteases ('zincins'), catalytic domain"/>
    <property type="match status" value="1"/>
</dbReference>
<dbReference type="GO" id="GO:0004222">
    <property type="term" value="F:metalloendopeptidase activity"/>
    <property type="evidence" value="ECO:0007669"/>
    <property type="project" value="UniProtKB-EC"/>
</dbReference>
<dbReference type="PANTHER" id="PTHR11804:SF79">
    <property type="entry name" value="MITOCHONDRIAL INTERMEDIATE PEPTIDASE"/>
    <property type="match status" value="1"/>
</dbReference>
<dbReference type="GeneID" id="30150266"/>
<comment type="similarity">
    <text evidence="3 13">Belongs to the peptidase M3 family.</text>
</comment>
<dbReference type="Gene3D" id="1.10.1370.10">
    <property type="entry name" value="Neurolysin, domain 3"/>
    <property type="match status" value="1"/>
</dbReference>
<dbReference type="GO" id="GO:0006627">
    <property type="term" value="P:protein processing involved in protein targeting to mitochondrion"/>
    <property type="evidence" value="ECO:0007669"/>
    <property type="project" value="EnsemblFungi"/>
</dbReference>
<keyword evidence="8 13" id="KW-0378">Hydrolase</keyword>
<evidence type="ECO:0000256" key="4">
    <source>
        <dbReference type="ARBA" id="ARBA00012441"/>
    </source>
</evidence>
<evidence type="ECO:0000256" key="6">
    <source>
        <dbReference type="ARBA" id="ARBA00022670"/>
    </source>
</evidence>
<evidence type="ECO:0000256" key="8">
    <source>
        <dbReference type="ARBA" id="ARBA00022801"/>
    </source>
</evidence>
<keyword evidence="11 13" id="KW-0482">Metalloprotease</keyword>
<dbReference type="InterPro" id="IPR001567">
    <property type="entry name" value="Pept_M3A_M3B_dom"/>
</dbReference>
<comment type="catalytic activity">
    <reaction evidence="1">
        <text>Release of an N-terminal octapeptide as second stage of processing of some proteins imported into the mitochondrion.</text>
        <dbReference type="EC" id="3.4.24.59"/>
    </reaction>
</comment>
<proteinExistence type="inferred from homology"/>
<evidence type="ECO:0000256" key="10">
    <source>
        <dbReference type="ARBA" id="ARBA00022946"/>
    </source>
</evidence>
<evidence type="ECO:0000256" key="12">
    <source>
        <dbReference type="ARBA" id="ARBA00023128"/>
    </source>
</evidence>
<dbReference type="GO" id="GO:0006879">
    <property type="term" value="P:intracellular iron ion homeostasis"/>
    <property type="evidence" value="ECO:0007669"/>
    <property type="project" value="EnsemblFungi"/>
</dbReference>
<dbReference type="Gene3D" id="3.40.390.10">
    <property type="entry name" value="Collagenase (Catalytic Domain)"/>
    <property type="match status" value="1"/>
</dbReference>
<evidence type="ECO:0000256" key="2">
    <source>
        <dbReference type="ARBA" id="ARBA00004305"/>
    </source>
</evidence>
<dbReference type="RefSeq" id="XP_018984336.1">
    <property type="nucleotide sequence ID" value="XM_019132413.1"/>
</dbReference>
<dbReference type="PANTHER" id="PTHR11804">
    <property type="entry name" value="PROTEASE M3 THIMET OLIGOPEPTIDASE-RELATED"/>
    <property type="match status" value="1"/>
</dbReference>
<dbReference type="AlphaFoldDB" id="A0A1E3QMZ8"/>
<evidence type="ECO:0000256" key="3">
    <source>
        <dbReference type="ARBA" id="ARBA00006040"/>
    </source>
</evidence>
<keyword evidence="16" id="KW-1185">Reference proteome</keyword>
<evidence type="ECO:0000313" key="16">
    <source>
        <dbReference type="Proteomes" id="UP000094336"/>
    </source>
</evidence>
<dbReference type="OrthoDB" id="17530at2759"/>
<evidence type="ECO:0000256" key="5">
    <source>
        <dbReference type="ARBA" id="ARBA00018046"/>
    </source>
</evidence>
<keyword evidence="7 13" id="KW-0479">Metal-binding</keyword>
<dbReference type="Pfam" id="PF01432">
    <property type="entry name" value="Peptidase_M3"/>
    <property type="match status" value="1"/>
</dbReference>
<dbReference type="InterPro" id="IPR033851">
    <property type="entry name" value="M3A_MIP"/>
</dbReference>